<accession>A0AA40LSI5</accession>
<gene>
    <name evidence="2" type="ORF">QTO34_015105</name>
</gene>
<name>A0AA40LSI5_CNENI</name>
<evidence type="ECO:0000256" key="1">
    <source>
        <dbReference type="SAM" id="MobiDB-lite"/>
    </source>
</evidence>
<comment type="caution">
    <text evidence="2">The sequence shown here is derived from an EMBL/GenBank/DDBJ whole genome shotgun (WGS) entry which is preliminary data.</text>
</comment>
<evidence type="ECO:0000313" key="2">
    <source>
        <dbReference type="EMBL" id="KAK1342343.1"/>
    </source>
</evidence>
<keyword evidence="3" id="KW-1185">Reference proteome</keyword>
<proteinExistence type="predicted"/>
<feature type="region of interest" description="Disordered" evidence="1">
    <location>
        <begin position="22"/>
        <end position="76"/>
    </location>
</feature>
<evidence type="ECO:0000313" key="3">
    <source>
        <dbReference type="Proteomes" id="UP001177744"/>
    </source>
</evidence>
<sequence>MLKEKIILTHTHLSSLMEMLKEGSDTQRRSAAQPGAGLTAGERSSGGRRLSRLCGNAKEQLRSRKPSSKEQQAGGW</sequence>
<dbReference type="EMBL" id="JAULJE010000005">
    <property type="protein sequence ID" value="KAK1342343.1"/>
    <property type="molecule type" value="Genomic_DNA"/>
</dbReference>
<reference evidence="2" key="1">
    <citation type="submission" date="2023-06" db="EMBL/GenBank/DDBJ databases">
        <title>Reference genome for the Northern bat (Eptesicus nilssonii), a most northern bat species.</title>
        <authorList>
            <person name="Laine V.N."/>
            <person name="Pulliainen A.T."/>
            <person name="Lilley T.M."/>
        </authorList>
    </citation>
    <scope>NUCLEOTIDE SEQUENCE</scope>
    <source>
        <strain evidence="2">BLF_Eptnil</strain>
        <tissue evidence="2">Kidney</tissue>
    </source>
</reference>
<organism evidence="2 3">
    <name type="scientific">Cnephaeus nilssonii</name>
    <name type="common">Northern bat</name>
    <name type="synonym">Eptesicus nilssonii</name>
    <dbReference type="NCBI Taxonomy" id="3371016"/>
    <lineage>
        <taxon>Eukaryota</taxon>
        <taxon>Metazoa</taxon>
        <taxon>Chordata</taxon>
        <taxon>Craniata</taxon>
        <taxon>Vertebrata</taxon>
        <taxon>Euteleostomi</taxon>
        <taxon>Mammalia</taxon>
        <taxon>Eutheria</taxon>
        <taxon>Laurasiatheria</taxon>
        <taxon>Chiroptera</taxon>
        <taxon>Yangochiroptera</taxon>
        <taxon>Vespertilionidae</taxon>
        <taxon>Cnephaeus</taxon>
    </lineage>
</organism>
<protein>
    <submittedName>
        <fullName evidence="2">Uncharacterized protein</fullName>
    </submittedName>
</protein>
<dbReference type="AlphaFoldDB" id="A0AA40LSI5"/>
<dbReference type="Proteomes" id="UP001177744">
    <property type="component" value="Unassembled WGS sequence"/>
</dbReference>